<dbReference type="InterPro" id="IPR051959">
    <property type="entry name" value="PAK1-Kinase_Regulator"/>
</dbReference>
<evidence type="ECO:0000256" key="3">
    <source>
        <dbReference type="PROSITE-ProRule" id="PRU00221"/>
    </source>
</evidence>
<feature type="compositionally biased region" description="Basic and acidic residues" evidence="4">
    <location>
        <begin position="16"/>
        <end position="30"/>
    </location>
</feature>
<protein>
    <submittedName>
        <fullName evidence="5">Predicted protein</fullName>
    </submittedName>
</protein>
<dbReference type="STRING" id="5762.D2V5D3"/>
<dbReference type="OrthoDB" id="308449at2759"/>
<reference evidence="5 6" key="1">
    <citation type="journal article" date="2010" name="Cell">
        <title>The genome of Naegleria gruberi illuminates early eukaryotic versatility.</title>
        <authorList>
            <person name="Fritz-Laylin L.K."/>
            <person name="Prochnik S.E."/>
            <person name="Ginger M.L."/>
            <person name="Dacks J.B."/>
            <person name="Carpenter M.L."/>
            <person name="Field M.C."/>
            <person name="Kuo A."/>
            <person name="Paredez A."/>
            <person name="Chapman J."/>
            <person name="Pham J."/>
            <person name="Shu S."/>
            <person name="Neupane R."/>
            <person name="Cipriano M."/>
            <person name="Mancuso J."/>
            <person name="Tu H."/>
            <person name="Salamov A."/>
            <person name="Lindquist E."/>
            <person name="Shapiro H."/>
            <person name="Lucas S."/>
            <person name="Grigoriev I.V."/>
            <person name="Cande W.Z."/>
            <person name="Fulton C."/>
            <person name="Rokhsar D.S."/>
            <person name="Dawson S.C."/>
        </authorList>
    </citation>
    <scope>NUCLEOTIDE SEQUENCE [LARGE SCALE GENOMIC DNA]</scope>
    <source>
        <strain evidence="5 6">NEG-M</strain>
    </source>
</reference>
<dbReference type="InterPro" id="IPR036322">
    <property type="entry name" value="WD40_repeat_dom_sf"/>
</dbReference>
<dbReference type="PANTHER" id="PTHR44675:SF1">
    <property type="entry name" value="P21-ACTIVATED PROTEIN KINASE-INTERACTING PROTEIN 1"/>
    <property type="match status" value="1"/>
</dbReference>
<dbReference type="FunCoup" id="D2V5D3">
    <property type="interactions" value="337"/>
</dbReference>
<dbReference type="EMBL" id="GG738852">
    <property type="protein sequence ID" value="EFC47932.1"/>
    <property type="molecule type" value="Genomic_DNA"/>
</dbReference>
<dbReference type="Pfam" id="PF00400">
    <property type="entry name" value="WD40"/>
    <property type="match status" value="2"/>
</dbReference>
<dbReference type="PROSITE" id="PS50294">
    <property type="entry name" value="WD_REPEATS_REGION"/>
    <property type="match status" value="1"/>
</dbReference>
<gene>
    <name evidence="5" type="ORF">NAEGRDRAFT_63781</name>
</gene>
<dbReference type="RefSeq" id="XP_002680676.1">
    <property type="nucleotide sequence ID" value="XM_002680630.1"/>
</dbReference>
<feature type="region of interest" description="Disordered" evidence="4">
    <location>
        <begin position="441"/>
        <end position="475"/>
    </location>
</feature>
<feature type="repeat" description="WD" evidence="3">
    <location>
        <begin position="310"/>
        <end position="350"/>
    </location>
</feature>
<proteinExistence type="predicted"/>
<dbReference type="PROSITE" id="PS00678">
    <property type="entry name" value="WD_REPEATS_1"/>
    <property type="match status" value="1"/>
</dbReference>
<accession>D2V5D3</accession>
<dbReference type="AlphaFoldDB" id="D2V5D3"/>
<evidence type="ECO:0000313" key="5">
    <source>
        <dbReference type="EMBL" id="EFC47932.1"/>
    </source>
</evidence>
<feature type="compositionally biased region" description="Basic and acidic residues" evidence="4">
    <location>
        <begin position="56"/>
        <end position="65"/>
    </location>
</feature>
<dbReference type="GeneID" id="8861493"/>
<dbReference type="SUPFAM" id="SSF50978">
    <property type="entry name" value="WD40 repeat-like"/>
    <property type="match status" value="1"/>
</dbReference>
<dbReference type="eggNOG" id="KOG0294">
    <property type="taxonomic scope" value="Eukaryota"/>
</dbReference>
<keyword evidence="1 3" id="KW-0853">WD repeat</keyword>
<dbReference type="InterPro" id="IPR015943">
    <property type="entry name" value="WD40/YVTN_repeat-like_dom_sf"/>
</dbReference>
<dbReference type="VEuPathDB" id="AmoebaDB:NAEGRDRAFT_63781"/>
<dbReference type="InterPro" id="IPR001680">
    <property type="entry name" value="WD40_rpt"/>
</dbReference>
<dbReference type="InParanoid" id="D2V5D3"/>
<sequence>MKSQSAAQKLKAKINKAKEEKSNKQQEQQEKPAIVAPPKKSTPPVVEKAKQQAKKSKQESPEQDVKVAKTLVENNTNDSPIREVMFEVCTGSYDSRFVGFCYRYFTSNDPKFETVLELPQAQLIKFSEQQKLKEQPLITTTFATKPHAGSINQLLSTKKYVITTGYDELALVYDLVTRRELRSIPLQQGNILDVGSLKDQYTAFATANGVISLHAGAKYSFTPIWEKVAHKGPVASIAIHPSGRLLLSVGQNDNKLRVWDMIKGSLAYTVNLGKHSAERVRFSSAGNHFFIHYREKVVIHDTESLEVIYTLAHESNVTYSIYVGNDYVATGTQDGKITIWDLENGECLQVLDLHETRIKSLDVKEVNVGEYCLCAVSSDGGLSLWRLYLLDEEVPPALLFYEVFNVRLTSCCLWTHFASEHQQFMKERKLALQKKLGVEGDMQEDEMIEDSDSDDDYEYVMEGGEEEGDEMQDDE</sequence>
<dbReference type="InterPro" id="IPR019775">
    <property type="entry name" value="WD40_repeat_CS"/>
</dbReference>
<dbReference type="PANTHER" id="PTHR44675">
    <property type="entry name" value="PAK1 INTERACTING PROTEIN 1"/>
    <property type="match status" value="1"/>
</dbReference>
<evidence type="ECO:0000256" key="2">
    <source>
        <dbReference type="ARBA" id="ARBA00022737"/>
    </source>
</evidence>
<dbReference type="Gene3D" id="2.130.10.10">
    <property type="entry name" value="YVTN repeat-like/Quinoprotein amine dehydrogenase"/>
    <property type="match status" value="2"/>
</dbReference>
<dbReference type="SMART" id="SM00320">
    <property type="entry name" value="WD40"/>
    <property type="match status" value="4"/>
</dbReference>
<evidence type="ECO:0000256" key="1">
    <source>
        <dbReference type="ARBA" id="ARBA00022574"/>
    </source>
</evidence>
<dbReference type="Proteomes" id="UP000006671">
    <property type="component" value="Unassembled WGS sequence"/>
</dbReference>
<name>D2V5D3_NAEGR</name>
<dbReference type="PROSITE" id="PS50082">
    <property type="entry name" value="WD_REPEATS_2"/>
    <property type="match status" value="2"/>
</dbReference>
<evidence type="ECO:0000256" key="4">
    <source>
        <dbReference type="SAM" id="MobiDB-lite"/>
    </source>
</evidence>
<evidence type="ECO:0000313" key="6">
    <source>
        <dbReference type="Proteomes" id="UP000006671"/>
    </source>
</evidence>
<dbReference type="OMA" id="GYIKMWR"/>
<keyword evidence="2" id="KW-0677">Repeat</keyword>
<feature type="repeat" description="WD" evidence="3">
    <location>
        <begin position="227"/>
        <end position="269"/>
    </location>
</feature>
<keyword evidence="6" id="KW-1185">Reference proteome</keyword>
<dbReference type="KEGG" id="ngr:NAEGRDRAFT_63781"/>
<feature type="region of interest" description="Disordered" evidence="4">
    <location>
        <begin position="1"/>
        <end position="65"/>
    </location>
</feature>
<organism evidence="6">
    <name type="scientific">Naegleria gruberi</name>
    <name type="common">Amoeba</name>
    <dbReference type="NCBI Taxonomy" id="5762"/>
    <lineage>
        <taxon>Eukaryota</taxon>
        <taxon>Discoba</taxon>
        <taxon>Heterolobosea</taxon>
        <taxon>Tetramitia</taxon>
        <taxon>Eutetramitia</taxon>
        <taxon>Vahlkampfiidae</taxon>
        <taxon>Naegleria</taxon>
    </lineage>
</organism>